<reference evidence="2" key="1">
    <citation type="journal article" date="2019" name="Int. J. Syst. Evol. Microbiol.">
        <title>The Global Catalogue of Microorganisms (GCM) 10K type strain sequencing project: providing services to taxonomists for standard genome sequencing and annotation.</title>
        <authorList>
            <consortium name="The Broad Institute Genomics Platform"/>
            <consortium name="The Broad Institute Genome Sequencing Center for Infectious Disease"/>
            <person name="Wu L."/>
            <person name="Ma J."/>
        </authorList>
    </citation>
    <scope>NUCLEOTIDE SEQUENCE [LARGE SCALE GENOMIC DNA]</scope>
    <source>
        <strain evidence="2">JCM 17459</strain>
    </source>
</reference>
<accession>A0ABP8EY35</accession>
<dbReference type="Proteomes" id="UP001499841">
    <property type="component" value="Unassembled WGS sequence"/>
</dbReference>
<dbReference type="RefSeq" id="WP_345043488.1">
    <property type="nucleotide sequence ID" value="NZ_BAABBA010000019.1"/>
</dbReference>
<evidence type="ECO:0000313" key="1">
    <source>
        <dbReference type="EMBL" id="GAA4288914.1"/>
    </source>
</evidence>
<protein>
    <recommendedName>
        <fullName evidence="3">DUF222 domain-containing protein</fullName>
    </recommendedName>
</protein>
<sequence>MTRPAGPVDVSSDEALRDALRDVVSAGWDSSLAHAVGAEIVSEASRRVGGLAARRRGVEFAEARADLASRSWEAARTHTDRICAAQDNAWGLVVTIASREAAKDDAAARLAGMALPHSARRAAETVAVDLRDFTTLRLLETTVRPLHEMATTAPATVAADELGPLLGGVSNLLAHHGLGRARARRAVARASELAVRERASYRHGAARQDAEPGGTLHSLGFNPERASALMNLLVGTRRGGPQSSMLLQAATRGGIDRVALTWQQMTWLFCAATPSEIPPGFQMPLPFAA</sequence>
<evidence type="ECO:0000313" key="2">
    <source>
        <dbReference type="Proteomes" id="UP001499841"/>
    </source>
</evidence>
<comment type="caution">
    <text evidence="1">The sequence shown here is derived from an EMBL/GenBank/DDBJ whole genome shotgun (WGS) entry which is preliminary data.</text>
</comment>
<name>A0ABP8EY35_9MICO</name>
<keyword evidence="2" id="KW-1185">Reference proteome</keyword>
<gene>
    <name evidence="1" type="ORF">GCM10022262_32740</name>
</gene>
<proteinExistence type="predicted"/>
<evidence type="ECO:0008006" key="3">
    <source>
        <dbReference type="Google" id="ProtNLM"/>
    </source>
</evidence>
<organism evidence="1 2">
    <name type="scientific">Georgenia daeguensis</name>
    <dbReference type="NCBI Taxonomy" id="908355"/>
    <lineage>
        <taxon>Bacteria</taxon>
        <taxon>Bacillati</taxon>
        <taxon>Actinomycetota</taxon>
        <taxon>Actinomycetes</taxon>
        <taxon>Micrococcales</taxon>
        <taxon>Bogoriellaceae</taxon>
        <taxon>Georgenia</taxon>
    </lineage>
</organism>
<dbReference type="EMBL" id="BAABBA010000019">
    <property type="protein sequence ID" value="GAA4288914.1"/>
    <property type="molecule type" value="Genomic_DNA"/>
</dbReference>